<evidence type="ECO:0000313" key="3">
    <source>
        <dbReference type="Proteomes" id="UP000324974"/>
    </source>
</evidence>
<reference evidence="3" key="1">
    <citation type="submission" date="2019-08" db="EMBL/GenBank/DDBJ databases">
        <title>Limnoglobus roseus gen. nov., sp. nov., a novel freshwater planctomycete with a giant genome from the family Gemmataceae.</title>
        <authorList>
            <person name="Kulichevskaya I.S."/>
            <person name="Naumoff D.G."/>
            <person name="Miroshnikov K."/>
            <person name="Ivanova A."/>
            <person name="Philippov D.A."/>
            <person name="Hakobyan A."/>
            <person name="Rijpstra I.C."/>
            <person name="Sinninghe Damste J.S."/>
            <person name="Liesack W."/>
            <person name="Dedysh S.N."/>
        </authorList>
    </citation>
    <scope>NUCLEOTIDE SEQUENCE [LARGE SCALE GENOMIC DNA]</scope>
    <source>
        <strain evidence="3">PX52</strain>
    </source>
</reference>
<sequence>MIVPAPKSSAAPVYWDEYYRIAAISELIAAVDPERPGPRPMAFAAVYQEQIEFRVLHELLQARAIIASAEHALPGIVERVEVLADRIAAEDAEAEDVADVDPDRVVQPPSEPVAAATDEPPPLTVEIKQAFRKLAARRGDARKRFLALMLDFLDGGDRFLRLGEEAEREEAVRRNQRPTNRLKKGGC</sequence>
<protein>
    <submittedName>
        <fullName evidence="2">Uncharacterized protein</fullName>
    </submittedName>
</protein>
<proteinExistence type="predicted"/>
<keyword evidence="3" id="KW-1185">Reference proteome</keyword>
<dbReference type="AlphaFoldDB" id="A0A5C1AI31"/>
<feature type="region of interest" description="Disordered" evidence="1">
    <location>
        <begin position="166"/>
        <end position="187"/>
    </location>
</feature>
<gene>
    <name evidence="2" type="ORF">PX52LOC_05882</name>
</gene>
<dbReference type="RefSeq" id="WP_149113296.1">
    <property type="nucleotide sequence ID" value="NZ_CP042425.1"/>
</dbReference>
<organism evidence="2 3">
    <name type="scientific">Limnoglobus roseus</name>
    <dbReference type="NCBI Taxonomy" id="2598579"/>
    <lineage>
        <taxon>Bacteria</taxon>
        <taxon>Pseudomonadati</taxon>
        <taxon>Planctomycetota</taxon>
        <taxon>Planctomycetia</taxon>
        <taxon>Gemmatales</taxon>
        <taxon>Gemmataceae</taxon>
        <taxon>Limnoglobus</taxon>
    </lineage>
</organism>
<evidence type="ECO:0000313" key="2">
    <source>
        <dbReference type="EMBL" id="QEL18841.1"/>
    </source>
</evidence>
<dbReference type="EMBL" id="CP042425">
    <property type="protein sequence ID" value="QEL18841.1"/>
    <property type="molecule type" value="Genomic_DNA"/>
</dbReference>
<dbReference type="Proteomes" id="UP000324974">
    <property type="component" value="Chromosome"/>
</dbReference>
<feature type="compositionally biased region" description="Basic residues" evidence="1">
    <location>
        <begin position="174"/>
        <end position="187"/>
    </location>
</feature>
<evidence type="ECO:0000256" key="1">
    <source>
        <dbReference type="SAM" id="MobiDB-lite"/>
    </source>
</evidence>
<dbReference type="KEGG" id="lrs:PX52LOC_05882"/>
<name>A0A5C1AI31_9BACT</name>
<accession>A0A5C1AI31</accession>